<dbReference type="EC" id="3.1.4.46" evidence="2"/>
<dbReference type="RefSeq" id="WP_315852668.1">
    <property type="nucleotide sequence ID" value="NZ_CP036426.1"/>
</dbReference>
<dbReference type="PANTHER" id="PTHR46211">
    <property type="entry name" value="GLYCEROPHOSPHORYL DIESTER PHOSPHODIESTERASE"/>
    <property type="match status" value="1"/>
</dbReference>
<proteinExistence type="predicted"/>
<dbReference type="AlphaFoldDB" id="A0A518GZ79"/>
<evidence type="ECO:0000313" key="2">
    <source>
        <dbReference type="EMBL" id="QDV33883.1"/>
    </source>
</evidence>
<name>A0A518GZ79_9BACT</name>
<dbReference type="InterPro" id="IPR030395">
    <property type="entry name" value="GP_PDE_dom"/>
</dbReference>
<keyword evidence="2" id="KW-0378">Hydrolase</keyword>
<dbReference type="InterPro" id="IPR017946">
    <property type="entry name" value="PLC-like_Pdiesterase_TIM-brl"/>
</dbReference>
<dbReference type="KEGG" id="tpla:ElP_17630"/>
<dbReference type="GO" id="GO:0008889">
    <property type="term" value="F:glycerophosphodiester phosphodiesterase activity"/>
    <property type="evidence" value="ECO:0007669"/>
    <property type="project" value="UniProtKB-EC"/>
</dbReference>
<dbReference type="Gene3D" id="3.20.20.190">
    <property type="entry name" value="Phosphatidylinositol (PI) phosphodiesterase"/>
    <property type="match status" value="1"/>
</dbReference>
<organism evidence="2 3">
    <name type="scientific">Tautonia plasticadhaerens</name>
    <dbReference type="NCBI Taxonomy" id="2527974"/>
    <lineage>
        <taxon>Bacteria</taxon>
        <taxon>Pseudomonadati</taxon>
        <taxon>Planctomycetota</taxon>
        <taxon>Planctomycetia</taxon>
        <taxon>Isosphaerales</taxon>
        <taxon>Isosphaeraceae</taxon>
        <taxon>Tautonia</taxon>
    </lineage>
</organism>
<sequence>MTALLIGLALMNPTDDPRPSPAPAVELIAHRGESFDAPENTLAAFNLAWERGVPAVELDVHLTADGRLVCIHDATTRRTTGADLVVADSNLDQLRSLDAGSWKSDAFAGESIPTLEEALDTLPDGSRCFIEVKVGPEAVPALVRAVEASGKSPDQLPVISFNADTLAEAKRALPEHPMYFLSGFRRDEKTGEWNTTIEALIEQARALGADGLDLNYRGPFDADLLGKVRDANMGLYVWTVDDPSVARELAALGVDGVTTNRAGWMRAQLASPAP</sequence>
<reference evidence="2 3" key="1">
    <citation type="submission" date="2019-02" db="EMBL/GenBank/DDBJ databases">
        <title>Deep-cultivation of Planctomycetes and their phenomic and genomic characterization uncovers novel biology.</title>
        <authorList>
            <person name="Wiegand S."/>
            <person name="Jogler M."/>
            <person name="Boedeker C."/>
            <person name="Pinto D."/>
            <person name="Vollmers J."/>
            <person name="Rivas-Marin E."/>
            <person name="Kohn T."/>
            <person name="Peeters S.H."/>
            <person name="Heuer A."/>
            <person name="Rast P."/>
            <person name="Oberbeckmann S."/>
            <person name="Bunk B."/>
            <person name="Jeske O."/>
            <person name="Meyerdierks A."/>
            <person name="Storesund J.E."/>
            <person name="Kallscheuer N."/>
            <person name="Luecker S."/>
            <person name="Lage O.M."/>
            <person name="Pohl T."/>
            <person name="Merkel B.J."/>
            <person name="Hornburger P."/>
            <person name="Mueller R.-W."/>
            <person name="Bruemmer F."/>
            <person name="Labrenz M."/>
            <person name="Spormann A.M."/>
            <person name="Op den Camp H."/>
            <person name="Overmann J."/>
            <person name="Amann R."/>
            <person name="Jetten M.S.M."/>
            <person name="Mascher T."/>
            <person name="Medema M.H."/>
            <person name="Devos D.P."/>
            <person name="Kaster A.-K."/>
            <person name="Ovreas L."/>
            <person name="Rohde M."/>
            <person name="Galperin M.Y."/>
            <person name="Jogler C."/>
        </authorList>
    </citation>
    <scope>NUCLEOTIDE SEQUENCE [LARGE SCALE GENOMIC DNA]</scope>
    <source>
        <strain evidence="2 3">ElP</strain>
    </source>
</reference>
<keyword evidence="3" id="KW-1185">Reference proteome</keyword>
<dbReference type="PROSITE" id="PS51704">
    <property type="entry name" value="GP_PDE"/>
    <property type="match status" value="1"/>
</dbReference>
<dbReference type="Proteomes" id="UP000317835">
    <property type="component" value="Chromosome"/>
</dbReference>
<evidence type="ECO:0000313" key="3">
    <source>
        <dbReference type="Proteomes" id="UP000317835"/>
    </source>
</evidence>
<gene>
    <name evidence="2" type="primary">ugpQ_1</name>
    <name evidence="2" type="ORF">ElP_17630</name>
</gene>
<evidence type="ECO:0000259" key="1">
    <source>
        <dbReference type="PROSITE" id="PS51704"/>
    </source>
</evidence>
<protein>
    <submittedName>
        <fullName evidence="2">Glycerophosphoryl diester phosphodiesterase</fullName>
        <ecNumber evidence="2">3.1.4.46</ecNumber>
    </submittedName>
</protein>
<dbReference type="SUPFAM" id="SSF51695">
    <property type="entry name" value="PLC-like phosphodiesterases"/>
    <property type="match status" value="1"/>
</dbReference>
<dbReference type="Pfam" id="PF03009">
    <property type="entry name" value="GDPD"/>
    <property type="match status" value="1"/>
</dbReference>
<dbReference type="CDD" id="cd08582">
    <property type="entry name" value="GDPD_like_2"/>
    <property type="match status" value="1"/>
</dbReference>
<accession>A0A518GZ79</accession>
<dbReference type="PANTHER" id="PTHR46211:SF1">
    <property type="entry name" value="GLYCEROPHOSPHODIESTER PHOSPHODIESTERASE, CYTOPLASMIC"/>
    <property type="match status" value="1"/>
</dbReference>
<dbReference type="EMBL" id="CP036426">
    <property type="protein sequence ID" value="QDV33883.1"/>
    <property type="molecule type" value="Genomic_DNA"/>
</dbReference>
<dbReference type="GO" id="GO:0006629">
    <property type="term" value="P:lipid metabolic process"/>
    <property type="evidence" value="ECO:0007669"/>
    <property type="project" value="InterPro"/>
</dbReference>
<feature type="domain" description="GP-PDE" evidence="1">
    <location>
        <begin position="25"/>
        <end position="269"/>
    </location>
</feature>